<evidence type="ECO:0000313" key="4">
    <source>
        <dbReference type="Proteomes" id="UP000663801"/>
    </source>
</evidence>
<dbReference type="GO" id="GO:0003824">
    <property type="term" value="F:catalytic activity"/>
    <property type="evidence" value="ECO:0007669"/>
    <property type="project" value="InterPro"/>
</dbReference>
<name>A0A938YMM6_9ACTN</name>
<feature type="domain" description="Amidase" evidence="2">
    <location>
        <begin position="28"/>
        <end position="454"/>
    </location>
</feature>
<dbReference type="Gene3D" id="3.90.1300.10">
    <property type="entry name" value="Amidase signature (AS) domain"/>
    <property type="match status" value="1"/>
</dbReference>
<keyword evidence="4" id="KW-1185">Reference proteome</keyword>
<proteinExistence type="inferred from homology"/>
<organism evidence="3 4">
    <name type="scientific">Nakamurella flavida</name>
    <dbReference type="NCBI Taxonomy" id="363630"/>
    <lineage>
        <taxon>Bacteria</taxon>
        <taxon>Bacillati</taxon>
        <taxon>Actinomycetota</taxon>
        <taxon>Actinomycetes</taxon>
        <taxon>Nakamurellales</taxon>
        <taxon>Nakamurellaceae</taxon>
        <taxon>Nakamurella</taxon>
    </lineage>
</organism>
<dbReference type="EMBL" id="JAERWL010000010">
    <property type="protein sequence ID" value="MBM9477498.1"/>
    <property type="molecule type" value="Genomic_DNA"/>
</dbReference>
<protein>
    <submittedName>
        <fullName evidence="3">Amidase</fullName>
    </submittedName>
</protein>
<reference evidence="3" key="1">
    <citation type="submission" date="2021-01" db="EMBL/GenBank/DDBJ databases">
        <title>KCTC 19127 draft genome.</title>
        <authorList>
            <person name="An D."/>
        </authorList>
    </citation>
    <scope>NUCLEOTIDE SEQUENCE</scope>
    <source>
        <strain evidence="3">KCTC 19127</strain>
    </source>
</reference>
<sequence>MAKYLPAFISVTAVAEMVRTRRVSATAVAEHFLDRIDENDRAVHAIVWRDDEQTLADAARIDAQLDGGGPPPPLAGVPMTVKDLFSVAGQPATHSSLAYDETPAQQTDLLVTAATSAGLVQIGRAASPELGMTTSCESDRWGITRNPWDLDRSPGGSSGGSAAAVAAGLVPVALGSDGGGSIRVPAAFCGVIGLKPSRGLLPTRVQGWAGGSVEGALTRTIADTAAVYTQLAQVDRYAWARQAQAAPDLTRALEAPTPLVRVGVITRALDPSIPVDPACAAAALDVADRLRAQGHEVVDLDPIEAMAEVMDIYPRTIIPAWLGLTPADHPELLPAHVRRALERGRGIDAGSYLQEVQLFQRLAREILHHLFDRVDVVVTPTTATRVPAIGVVRAELLDRGPSRDCRVYEQTLAFTTVPSVLGSPAISLPTHVDEDGLPIGVQLFAEPFAESLLLQLGRDLEAAYRWPERCPDTRTAPLPVAAASGSAPLPGE</sequence>
<evidence type="ECO:0000313" key="3">
    <source>
        <dbReference type="EMBL" id="MBM9477498.1"/>
    </source>
</evidence>
<dbReference type="InterPro" id="IPR020556">
    <property type="entry name" value="Amidase_CS"/>
</dbReference>
<dbReference type="PROSITE" id="PS00571">
    <property type="entry name" value="AMIDASES"/>
    <property type="match status" value="1"/>
</dbReference>
<evidence type="ECO:0000256" key="1">
    <source>
        <dbReference type="ARBA" id="ARBA00009199"/>
    </source>
</evidence>
<dbReference type="RefSeq" id="WP_205257590.1">
    <property type="nucleotide sequence ID" value="NZ_BAAAPV010000003.1"/>
</dbReference>
<dbReference type="InterPro" id="IPR000120">
    <property type="entry name" value="Amidase"/>
</dbReference>
<dbReference type="InterPro" id="IPR036928">
    <property type="entry name" value="AS_sf"/>
</dbReference>
<comment type="caution">
    <text evidence="3">The sequence shown here is derived from an EMBL/GenBank/DDBJ whole genome shotgun (WGS) entry which is preliminary data.</text>
</comment>
<gene>
    <name evidence="3" type="ORF">JL107_13695</name>
</gene>
<dbReference type="SUPFAM" id="SSF75304">
    <property type="entry name" value="Amidase signature (AS) enzymes"/>
    <property type="match status" value="1"/>
</dbReference>
<dbReference type="Proteomes" id="UP000663801">
    <property type="component" value="Unassembled WGS sequence"/>
</dbReference>
<comment type="similarity">
    <text evidence="1">Belongs to the amidase family.</text>
</comment>
<accession>A0A938YMM6</accession>
<dbReference type="AlphaFoldDB" id="A0A938YMM6"/>
<dbReference type="InterPro" id="IPR023631">
    <property type="entry name" value="Amidase_dom"/>
</dbReference>
<dbReference type="Pfam" id="PF01425">
    <property type="entry name" value="Amidase"/>
    <property type="match status" value="1"/>
</dbReference>
<evidence type="ECO:0000259" key="2">
    <source>
        <dbReference type="Pfam" id="PF01425"/>
    </source>
</evidence>
<dbReference type="PANTHER" id="PTHR11895:SF7">
    <property type="entry name" value="GLUTAMYL-TRNA(GLN) AMIDOTRANSFERASE SUBUNIT A, MITOCHONDRIAL"/>
    <property type="match status" value="1"/>
</dbReference>
<dbReference type="PANTHER" id="PTHR11895">
    <property type="entry name" value="TRANSAMIDASE"/>
    <property type="match status" value="1"/>
</dbReference>